<evidence type="ECO:0000313" key="20">
    <source>
        <dbReference type="EMBL" id="AMP59721.1"/>
    </source>
</evidence>
<evidence type="ECO:0000256" key="4">
    <source>
        <dbReference type="ARBA" id="ARBA00012944"/>
    </source>
</evidence>
<feature type="non-terminal residue" evidence="20">
    <location>
        <position position="1"/>
    </location>
</feature>
<dbReference type="EMBL" id="KU250160">
    <property type="protein sequence ID" value="AMP59721.1"/>
    <property type="molecule type" value="Genomic_DNA"/>
</dbReference>
<dbReference type="AlphaFoldDB" id="A0A142C9M4"/>
<dbReference type="PANTHER" id="PTHR43507:SF20">
    <property type="entry name" value="NADH-UBIQUINONE OXIDOREDUCTASE CHAIN 4"/>
    <property type="match status" value="1"/>
</dbReference>
<evidence type="ECO:0000256" key="14">
    <source>
        <dbReference type="ARBA" id="ARBA00023128"/>
    </source>
</evidence>
<evidence type="ECO:0000256" key="5">
    <source>
        <dbReference type="ARBA" id="ARBA00021006"/>
    </source>
</evidence>
<dbReference type="GO" id="GO:0003954">
    <property type="term" value="F:NADH dehydrogenase activity"/>
    <property type="evidence" value="ECO:0007669"/>
    <property type="project" value="TreeGrafter"/>
</dbReference>
<evidence type="ECO:0000256" key="9">
    <source>
        <dbReference type="ARBA" id="ARBA00022967"/>
    </source>
</evidence>
<reference evidence="20" key="1">
    <citation type="journal article" date="2016" name="Zookeys">
        <title>Morphological and molecular characterisation, and phylogenetic position of X. browni sp. n., X. penevi sp. n. and two known species of Xiphinema americanum-group (Nematoda, Longidoridae).</title>
        <authorList>
            <person name="Lazarova S."/>
            <person name="Peneva V."/>
            <person name="Kumari S."/>
        </authorList>
    </citation>
    <scope>NUCLEOTIDE SEQUENCE</scope>
    <source>
        <strain evidence="20">PK</strain>
    </source>
</reference>
<dbReference type="InterPro" id="IPR001750">
    <property type="entry name" value="ND/Mrp_TM"/>
</dbReference>
<keyword evidence="11 18" id="KW-1133">Transmembrane helix</keyword>
<evidence type="ECO:0000256" key="1">
    <source>
        <dbReference type="ARBA" id="ARBA00003257"/>
    </source>
</evidence>
<comment type="function">
    <text evidence="1">Core subunit of the mitochondrial membrane respiratory chain NADH dehydrogenase (Complex I) that is believed to belong to the minimal assembly required for catalysis. Complex I functions in the transfer of electrons from NADH to the respiratory chain. The immediate electron acceptor for the enzyme is believed to be ubiquinone.</text>
</comment>
<name>A0A142C9M4_9BILA</name>
<evidence type="ECO:0000256" key="8">
    <source>
        <dbReference type="ARBA" id="ARBA00022692"/>
    </source>
</evidence>
<evidence type="ECO:0000256" key="2">
    <source>
        <dbReference type="ARBA" id="ARBA00004225"/>
    </source>
</evidence>
<evidence type="ECO:0000256" key="10">
    <source>
        <dbReference type="ARBA" id="ARBA00022982"/>
    </source>
</evidence>
<evidence type="ECO:0000256" key="18">
    <source>
        <dbReference type="SAM" id="Phobius"/>
    </source>
</evidence>
<evidence type="ECO:0000256" key="6">
    <source>
        <dbReference type="ARBA" id="ARBA00022448"/>
    </source>
</evidence>
<dbReference type="GO" id="GO:0008137">
    <property type="term" value="F:NADH dehydrogenase (ubiquinone) activity"/>
    <property type="evidence" value="ECO:0007669"/>
    <property type="project" value="UniProtKB-EC"/>
</dbReference>
<keyword evidence="12" id="KW-0520">NAD</keyword>
<comment type="similarity">
    <text evidence="3">Belongs to the complex I subunit 4 family.</text>
</comment>
<gene>
    <name evidence="20" type="primary">nad4</name>
</gene>
<comment type="subcellular location">
    <subcellularLocation>
        <location evidence="2">Mitochondrion membrane</location>
        <topology evidence="2">Multi-pass membrane protein</topology>
    </subcellularLocation>
</comment>
<evidence type="ECO:0000256" key="15">
    <source>
        <dbReference type="ARBA" id="ARBA00023136"/>
    </source>
</evidence>
<dbReference type="GO" id="GO:0042773">
    <property type="term" value="P:ATP synthesis coupled electron transport"/>
    <property type="evidence" value="ECO:0007669"/>
    <property type="project" value="InterPro"/>
</dbReference>
<dbReference type="Pfam" id="PF00361">
    <property type="entry name" value="Proton_antipo_M"/>
    <property type="match status" value="1"/>
</dbReference>
<dbReference type="GO" id="GO:0015990">
    <property type="term" value="P:electron transport coupled proton transport"/>
    <property type="evidence" value="ECO:0007669"/>
    <property type="project" value="TreeGrafter"/>
</dbReference>
<dbReference type="EC" id="7.1.1.2" evidence="4"/>
<dbReference type="GO" id="GO:0048039">
    <property type="term" value="F:ubiquinone binding"/>
    <property type="evidence" value="ECO:0007669"/>
    <property type="project" value="TreeGrafter"/>
</dbReference>
<keyword evidence="8 18" id="KW-0812">Transmembrane</keyword>
<geneLocation type="mitochondrion" evidence="20"/>
<evidence type="ECO:0000256" key="3">
    <source>
        <dbReference type="ARBA" id="ARBA00009025"/>
    </source>
</evidence>
<keyword evidence="15 18" id="KW-0472">Membrane</keyword>
<feature type="transmembrane region" description="Helical" evidence="18">
    <location>
        <begin position="78"/>
        <end position="99"/>
    </location>
</feature>
<feature type="domain" description="NADH:quinone oxidoreductase/Mrp antiporter transmembrane" evidence="19">
    <location>
        <begin position="1"/>
        <end position="116"/>
    </location>
</feature>
<feature type="transmembrane region" description="Helical" evidence="18">
    <location>
        <begin position="20"/>
        <end position="42"/>
    </location>
</feature>
<proteinExistence type="inferred from homology"/>
<dbReference type="PANTHER" id="PTHR43507">
    <property type="entry name" value="NADH-UBIQUINONE OXIDOREDUCTASE CHAIN 4"/>
    <property type="match status" value="1"/>
</dbReference>
<evidence type="ECO:0000256" key="17">
    <source>
        <dbReference type="ARBA" id="ARBA00049551"/>
    </source>
</evidence>
<evidence type="ECO:0000256" key="7">
    <source>
        <dbReference type="ARBA" id="ARBA00022660"/>
    </source>
</evidence>
<evidence type="ECO:0000256" key="16">
    <source>
        <dbReference type="ARBA" id="ARBA00031025"/>
    </source>
</evidence>
<feature type="transmembrane region" description="Helical" evidence="18">
    <location>
        <begin position="120"/>
        <end position="136"/>
    </location>
</feature>
<evidence type="ECO:0000256" key="11">
    <source>
        <dbReference type="ARBA" id="ARBA00022989"/>
    </source>
</evidence>
<accession>A0A142C9M4</accession>
<keyword evidence="10" id="KW-0249">Electron transport</keyword>
<keyword evidence="6" id="KW-0813">Transport</keyword>
<evidence type="ECO:0000256" key="13">
    <source>
        <dbReference type="ARBA" id="ARBA00023075"/>
    </source>
</evidence>
<evidence type="ECO:0000259" key="19">
    <source>
        <dbReference type="Pfam" id="PF00361"/>
    </source>
</evidence>
<dbReference type="GO" id="GO:0031966">
    <property type="term" value="C:mitochondrial membrane"/>
    <property type="evidence" value="ECO:0007669"/>
    <property type="project" value="UniProtKB-SubCell"/>
</dbReference>
<keyword evidence="14 20" id="KW-0496">Mitochondrion</keyword>
<keyword evidence="7" id="KW-0679">Respiratory chain</keyword>
<keyword evidence="9" id="KW-1278">Translocase</keyword>
<dbReference type="InterPro" id="IPR003918">
    <property type="entry name" value="NADH_UbQ_OxRdtase"/>
</dbReference>
<keyword evidence="13" id="KW-0830">Ubiquinone</keyword>
<sequence length="137" mass="15253">SMILASLLLKLGAYGLFRVTYLFLSFNKILCMIMLIMSVLSSIQTSLQSDSKKLVAYSSITHMTLLSVASFSESKTMMFIMSILALSHGWASAGMFYSVGSMSHNTHSRLNFFLLGEYKAFWSMMLFGILLVGNAFL</sequence>
<evidence type="ECO:0000256" key="12">
    <source>
        <dbReference type="ARBA" id="ARBA00023027"/>
    </source>
</evidence>
<comment type="catalytic activity">
    <reaction evidence="17">
        <text>a ubiquinone + NADH + 5 H(+)(in) = a ubiquinol + NAD(+) + 4 H(+)(out)</text>
        <dbReference type="Rhea" id="RHEA:29091"/>
        <dbReference type="Rhea" id="RHEA-COMP:9565"/>
        <dbReference type="Rhea" id="RHEA-COMP:9566"/>
        <dbReference type="ChEBI" id="CHEBI:15378"/>
        <dbReference type="ChEBI" id="CHEBI:16389"/>
        <dbReference type="ChEBI" id="CHEBI:17976"/>
        <dbReference type="ChEBI" id="CHEBI:57540"/>
        <dbReference type="ChEBI" id="CHEBI:57945"/>
        <dbReference type="EC" id="7.1.1.2"/>
    </reaction>
</comment>
<protein>
    <recommendedName>
        <fullName evidence="5">NADH-ubiquinone oxidoreductase chain 4</fullName>
        <ecNumber evidence="4">7.1.1.2</ecNumber>
    </recommendedName>
    <alternativeName>
        <fullName evidence="16">NADH dehydrogenase subunit 4</fullName>
    </alternativeName>
</protein>
<feature type="non-terminal residue" evidence="20">
    <location>
        <position position="137"/>
    </location>
</feature>
<organism evidence="20">
    <name type="scientific">Xiphinema browni</name>
    <dbReference type="NCBI Taxonomy" id="1813139"/>
    <lineage>
        <taxon>Eukaryota</taxon>
        <taxon>Metazoa</taxon>
        <taxon>Ecdysozoa</taxon>
        <taxon>Nematoda</taxon>
        <taxon>Enoplea</taxon>
        <taxon>Dorylaimia</taxon>
        <taxon>Dorylaimida</taxon>
        <taxon>Dorylaimina</taxon>
        <taxon>Longidoroidea</taxon>
        <taxon>Longidoridae</taxon>
        <taxon>Xiphinema</taxon>
    </lineage>
</organism>